<dbReference type="InterPro" id="IPR000182">
    <property type="entry name" value="GNAT_dom"/>
</dbReference>
<reference evidence="8" key="1">
    <citation type="submission" date="2019-08" db="EMBL/GenBank/DDBJ databases">
        <title>Complete Genome Sequence of the Polysaccharide-Degrading Rumen Bacterium Pseudobutyrivibrio xylanivorans MA3014.</title>
        <authorList>
            <person name="Palevich N."/>
            <person name="Maclean P.H."/>
            <person name="Kelly W.J."/>
            <person name="Leahy S.C."/>
            <person name="Rakonjac J."/>
            <person name="Attwood G.T."/>
        </authorList>
    </citation>
    <scope>NUCLEOTIDE SEQUENCE [LARGE SCALE GENOMIC DNA]</scope>
    <source>
        <strain evidence="8">MA3014</strain>
    </source>
</reference>
<dbReference type="EMBL" id="CP043028">
    <property type="protein sequence ID" value="QFJ54694.1"/>
    <property type="molecule type" value="Genomic_DNA"/>
</dbReference>
<dbReference type="OrthoDB" id="9794566at2"/>
<comment type="subcellular location">
    <subcellularLocation>
        <location evidence="5">Cytoplasm</location>
    </subcellularLocation>
</comment>
<keyword evidence="4" id="KW-0012">Acyltransferase</keyword>
<dbReference type="Gene3D" id="3.40.630.30">
    <property type="match status" value="1"/>
</dbReference>
<comment type="similarity">
    <text evidence="1 5">Belongs to the acetyltransferase family. RimI subfamily.</text>
</comment>
<dbReference type="KEGG" id="pxv:FXF36_07470"/>
<dbReference type="InterPro" id="IPR006464">
    <property type="entry name" value="AcTrfase_RimI/Ard1"/>
</dbReference>
<evidence type="ECO:0000259" key="6">
    <source>
        <dbReference type="PROSITE" id="PS51186"/>
    </source>
</evidence>
<comment type="catalytic activity">
    <reaction evidence="5">
        <text>N-terminal L-alanyl-[ribosomal protein bS18] + acetyl-CoA = N-terminal N(alpha)-acetyl-L-alanyl-[ribosomal protein bS18] + CoA + H(+)</text>
        <dbReference type="Rhea" id="RHEA:43756"/>
        <dbReference type="Rhea" id="RHEA-COMP:10676"/>
        <dbReference type="Rhea" id="RHEA-COMP:10677"/>
        <dbReference type="ChEBI" id="CHEBI:15378"/>
        <dbReference type="ChEBI" id="CHEBI:57287"/>
        <dbReference type="ChEBI" id="CHEBI:57288"/>
        <dbReference type="ChEBI" id="CHEBI:64718"/>
        <dbReference type="ChEBI" id="CHEBI:83683"/>
        <dbReference type="EC" id="2.3.1.266"/>
    </reaction>
</comment>
<dbReference type="RefSeq" id="WP_151623178.1">
    <property type="nucleotide sequence ID" value="NZ_CP043028.1"/>
</dbReference>
<dbReference type="GO" id="GO:0005737">
    <property type="term" value="C:cytoplasm"/>
    <property type="evidence" value="ECO:0007669"/>
    <property type="project" value="UniProtKB-SubCell"/>
</dbReference>
<evidence type="ECO:0000256" key="4">
    <source>
        <dbReference type="ARBA" id="ARBA00023315"/>
    </source>
</evidence>
<name>A0A5P6VTZ4_PSEXY</name>
<dbReference type="EC" id="2.3.1.266" evidence="5"/>
<accession>A0A5P6VTZ4</accession>
<sequence length="150" mass="16940">MAFDFRYATESDIEQIVAIEEEAMSNPWNAVAYQEAISSDHAFIIVAEDSGTIAGFAVFYLTAPESELPDIVVSEEYRGHGIGKKLLAHSIEELKSKGIDIIFLEVRVSNTPARHLYTSLGFEEIGRRKYFYSNPVEDAICMRLDIEKDR</sequence>
<evidence type="ECO:0000256" key="5">
    <source>
        <dbReference type="RuleBase" id="RU363094"/>
    </source>
</evidence>
<dbReference type="GO" id="GO:0008999">
    <property type="term" value="F:protein-N-terminal-alanine acetyltransferase activity"/>
    <property type="evidence" value="ECO:0007669"/>
    <property type="project" value="UniProtKB-EC"/>
</dbReference>
<dbReference type="PANTHER" id="PTHR43420">
    <property type="entry name" value="ACETYLTRANSFERASE"/>
    <property type="match status" value="1"/>
</dbReference>
<keyword evidence="3" id="KW-0808">Transferase</keyword>
<evidence type="ECO:0000313" key="8">
    <source>
        <dbReference type="Proteomes" id="UP000327030"/>
    </source>
</evidence>
<evidence type="ECO:0000313" key="7">
    <source>
        <dbReference type="EMBL" id="QFJ54694.1"/>
    </source>
</evidence>
<dbReference type="SUPFAM" id="SSF55729">
    <property type="entry name" value="Acyl-CoA N-acyltransferases (Nat)"/>
    <property type="match status" value="1"/>
</dbReference>
<dbReference type="NCBIfam" id="TIGR01575">
    <property type="entry name" value="rimI"/>
    <property type="match status" value="1"/>
</dbReference>
<protein>
    <recommendedName>
        <fullName evidence="5">[Ribosomal protein bS18]-alanine N-acetyltransferase</fullName>
        <ecNumber evidence="5">2.3.1.266</ecNumber>
    </recommendedName>
</protein>
<dbReference type="Proteomes" id="UP000327030">
    <property type="component" value="Chromosome 1"/>
</dbReference>
<dbReference type="AlphaFoldDB" id="A0A5P6VTZ4"/>
<proteinExistence type="inferred from homology"/>
<evidence type="ECO:0000256" key="2">
    <source>
        <dbReference type="ARBA" id="ARBA00022490"/>
    </source>
</evidence>
<dbReference type="CDD" id="cd04301">
    <property type="entry name" value="NAT_SF"/>
    <property type="match status" value="1"/>
</dbReference>
<dbReference type="InterPro" id="IPR016181">
    <property type="entry name" value="Acyl_CoA_acyltransferase"/>
</dbReference>
<dbReference type="PROSITE" id="PS51186">
    <property type="entry name" value="GNAT"/>
    <property type="match status" value="1"/>
</dbReference>
<gene>
    <name evidence="7" type="primary">rimI</name>
    <name evidence="7" type="ORF">FXF36_07470</name>
</gene>
<feature type="domain" description="N-acetyltransferase" evidence="6">
    <location>
        <begin position="3"/>
        <end position="147"/>
    </location>
</feature>
<organism evidence="7 8">
    <name type="scientific">Pseudobutyrivibrio xylanivorans</name>
    <dbReference type="NCBI Taxonomy" id="185007"/>
    <lineage>
        <taxon>Bacteria</taxon>
        <taxon>Bacillati</taxon>
        <taxon>Bacillota</taxon>
        <taxon>Clostridia</taxon>
        <taxon>Lachnospirales</taxon>
        <taxon>Lachnospiraceae</taxon>
        <taxon>Pseudobutyrivibrio</taxon>
    </lineage>
</organism>
<dbReference type="Pfam" id="PF00583">
    <property type="entry name" value="Acetyltransf_1"/>
    <property type="match status" value="1"/>
</dbReference>
<evidence type="ECO:0000256" key="3">
    <source>
        <dbReference type="ARBA" id="ARBA00022679"/>
    </source>
</evidence>
<dbReference type="InterPro" id="IPR050680">
    <property type="entry name" value="YpeA/RimI_acetyltransf"/>
</dbReference>
<dbReference type="PANTHER" id="PTHR43420:SF44">
    <property type="entry name" value="ACETYLTRANSFERASE YPEA"/>
    <property type="match status" value="1"/>
</dbReference>
<keyword evidence="2 5" id="KW-0963">Cytoplasm</keyword>
<comment type="function">
    <text evidence="5">Acetylates the N-terminal alanine of ribosomal protein bS18.</text>
</comment>
<evidence type="ECO:0000256" key="1">
    <source>
        <dbReference type="ARBA" id="ARBA00005395"/>
    </source>
</evidence>